<feature type="region of interest" description="Disordered" evidence="4">
    <location>
        <begin position="1068"/>
        <end position="1150"/>
    </location>
</feature>
<feature type="region of interest" description="Disordered" evidence="4">
    <location>
        <begin position="15"/>
        <end position="70"/>
    </location>
</feature>
<evidence type="ECO:0000313" key="7">
    <source>
        <dbReference type="Proteomes" id="UP001642482"/>
    </source>
</evidence>
<proteinExistence type="predicted"/>
<dbReference type="EMBL" id="CAWUHD010000004">
    <property type="protein sequence ID" value="CAK7210031.1"/>
    <property type="molecule type" value="Genomic_DNA"/>
</dbReference>
<dbReference type="PANTHER" id="PTHR31001">
    <property type="entry name" value="UNCHARACTERIZED TRANSCRIPTIONAL REGULATORY PROTEIN"/>
    <property type="match status" value="1"/>
</dbReference>
<feature type="compositionally biased region" description="Polar residues" evidence="4">
    <location>
        <begin position="386"/>
        <end position="395"/>
    </location>
</feature>
<dbReference type="InterPro" id="IPR007219">
    <property type="entry name" value="XnlR_reg_dom"/>
</dbReference>
<feature type="domain" description="Zn(2)-C6 fungal-type" evidence="5">
    <location>
        <begin position="72"/>
        <end position="103"/>
    </location>
</feature>
<feature type="compositionally biased region" description="Low complexity" evidence="4">
    <location>
        <begin position="924"/>
        <end position="960"/>
    </location>
</feature>
<gene>
    <name evidence="6" type="ORF">SEUCBS140593_000691</name>
</gene>
<dbReference type="PROSITE" id="PS50048">
    <property type="entry name" value="ZN2_CY6_FUNGAL_2"/>
    <property type="match status" value="1"/>
</dbReference>
<protein>
    <recommendedName>
        <fullName evidence="5">Zn(2)-C6 fungal-type domain-containing protein</fullName>
    </recommendedName>
</protein>
<dbReference type="InterPro" id="IPR036864">
    <property type="entry name" value="Zn2-C6_fun-type_DNA-bd_sf"/>
</dbReference>
<accession>A0ABP0AS09</accession>
<dbReference type="PROSITE" id="PS00463">
    <property type="entry name" value="ZN2_CY6_FUNGAL_1"/>
    <property type="match status" value="1"/>
</dbReference>
<comment type="caution">
    <text evidence="6">The sequence shown here is derived from an EMBL/GenBank/DDBJ whole genome shotgun (WGS) entry which is preliminary data.</text>
</comment>
<keyword evidence="7" id="KW-1185">Reference proteome</keyword>
<keyword evidence="2" id="KW-0479">Metal-binding</keyword>
<dbReference type="InterPro" id="IPR001138">
    <property type="entry name" value="Zn2Cys6_DnaBD"/>
</dbReference>
<feature type="compositionally biased region" description="Low complexity" evidence="4">
    <location>
        <begin position="37"/>
        <end position="53"/>
    </location>
</feature>
<dbReference type="CDD" id="cd12148">
    <property type="entry name" value="fungal_TF_MHR"/>
    <property type="match status" value="1"/>
</dbReference>
<feature type="region of interest" description="Disordered" evidence="4">
    <location>
        <begin position="688"/>
        <end position="710"/>
    </location>
</feature>
<feature type="region of interest" description="Disordered" evidence="4">
    <location>
        <begin position="108"/>
        <end position="163"/>
    </location>
</feature>
<feature type="compositionally biased region" description="Acidic residues" evidence="4">
    <location>
        <begin position="297"/>
        <end position="325"/>
    </location>
</feature>
<feature type="region of interest" description="Disordered" evidence="4">
    <location>
        <begin position="375"/>
        <end position="398"/>
    </location>
</feature>
<dbReference type="Proteomes" id="UP001642482">
    <property type="component" value="Unassembled WGS sequence"/>
</dbReference>
<dbReference type="Pfam" id="PF04082">
    <property type="entry name" value="Fungal_trans"/>
    <property type="match status" value="1"/>
</dbReference>
<feature type="region of interest" description="Disordered" evidence="4">
    <location>
        <begin position="865"/>
        <end position="886"/>
    </location>
</feature>
<reference evidence="6 7" key="1">
    <citation type="submission" date="2024-01" db="EMBL/GenBank/DDBJ databases">
        <authorList>
            <person name="Allen C."/>
            <person name="Tagirdzhanova G."/>
        </authorList>
    </citation>
    <scope>NUCLEOTIDE SEQUENCE [LARGE SCALE GENOMIC DNA]</scope>
</reference>
<dbReference type="SMART" id="SM00906">
    <property type="entry name" value="Fungal_trans"/>
    <property type="match status" value="1"/>
</dbReference>
<sequence length="1224" mass="132676">MANKSISNYTSVFRVRLGDDSNSKANSSGNGDTEDLTQQSQSQQQRSGSTNSTAAPPIRRSQPRAKARPVVSCHLCRVRKQKCDRLLPCGTCARRGDSALCRYGSEGGVSGVNGAPSASLTSPTGSTNTDVGSPGPSGTGRRLTSSAQATARAGGSGGPTGSALGVRQEAQMRLQRLEEMVNSLVSRAPTNQDKQTTEKDGTSIAKTPALAFGDPDPRVTGEWQETGGKDEHAPRFEWIMPIGPDAPSSAIGPVATILGQTPFSGGTNWAAVLDSIRDIQSYLGEAAAGDKGHKDAEEEGEEDQEDNAEDEDADEDMVEDEENSTEEPPPSRPAENPFHNFVDRPQMYGGVTDRKTALLPASLSSIPAALRAPGFDTTKRTALPTHDSSPASERSSLPPYRSFQLAEPDGIFSAIAAAPGLSASDQSIPPATSNLALSPPLPKHLADAIASLPPRSDCDRLIAVYFQSNYMTGPFVHTGQFQRSYSRFWRTGNPAAANPISPLLWISMLASILSMGAMIDGGRQLAWMADRELGQSHQAEHGDGSGGNGTGSGNKRGRDPDTELSNEDLKLASRLRQLSTRCLLAGDYLAGRPLAVEALVLNAHVRLMQNRDSDATQWATFGVIVRLAQRMGYHQVDAPGGDVCGIGGRKLTAFEKEMRRRVWYFVESFDMLFSFQFGMPTVVHEDEVATEPPRNLRDDDFDEATDELPPSRPPADYTTALYFTVKLTLIRLLRRVMRVAVWRTDKFKNLDTQSYKATVTRITQELRWTYTTLPARLRMPMHIRDCPFDDASHDIMHRLATEMMHHKAVCILFRESLSRDTSGDGGVDKSGFTAAETEMQRKSCLVSALRILDLHTEFEYETRPASTAAMAGGQKTGPARPGGHRGVGRLATDRHMLSSLALHDFLLAATILCLDLIEGGRNDQGSSKTTNSSKSGQASNVASNDTAAGTSSTTTAPSSTKNLELPPSLVFEPFLGGGGSSLEERAADRSAKIEALRTAYALWHERRLTSRDAAHAARILGAIVTKLSAEVGGEGNEYDVTGNKVHADNNSPGWGNWDIAARQKRQEMYEEDLRRQRAERAERAERAGRTTDPSTSSQSDTSRPRDSSSTPNQTHTPASQTTTTTTTTDSLPSGMHSLQGYAQQQQQLPQEQQQFPLPPAPMIQPPPPHLNYAYEWAEPGPFGAVLNDPMNVDWNMVDSFLLDRQLDIDVGGNVWSAELMALEN</sequence>
<dbReference type="SUPFAM" id="SSF57701">
    <property type="entry name" value="Zn2/Cys6 DNA-binding domain"/>
    <property type="match status" value="1"/>
</dbReference>
<evidence type="ECO:0000259" key="5">
    <source>
        <dbReference type="PROSITE" id="PS50048"/>
    </source>
</evidence>
<evidence type="ECO:0000313" key="6">
    <source>
        <dbReference type="EMBL" id="CAK7210031.1"/>
    </source>
</evidence>
<keyword evidence="3" id="KW-0539">Nucleus</keyword>
<feature type="region of interest" description="Disordered" evidence="4">
    <location>
        <begin position="287"/>
        <end position="347"/>
    </location>
</feature>
<feature type="region of interest" description="Disordered" evidence="4">
    <location>
        <begin position="534"/>
        <end position="564"/>
    </location>
</feature>
<feature type="compositionally biased region" description="Basic and acidic residues" evidence="4">
    <location>
        <begin position="1068"/>
        <end position="1089"/>
    </location>
</feature>
<evidence type="ECO:0000256" key="4">
    <source>
        <dbReference type="SAM" id="MobiDB-lite"/>
    </source>
</evidence>
<dbReference type="SMART" id="SM00066">
    <property type="entry name" value="GAL4"/>
    <property type="match status" value="1"/>
</dbReference>
<dbReference type="InterPro" id="IPR050613">
    <property type="entry name" value="Sec_Metabolite_Reg"/>
</dbReference>
<feature type="region of interest" description="Disordered" evidence="4">
    <location>
        <begin position="922"/>
        <end position="965"/>
    </location>
</feature>
<evidence type="ECO:0000256" key="1">
    <source>
        <dbReference type="ARBA" id="ARBA00004123"/>
    </source>
</evidence>
<name>A0ABP0AS09_9PEZI</name>
<feature type="compositionally biased region" description="Gly residues" evidence="4">
    <location>
        <begin position="544"/>
        <end position="554"/>
    </location>
</feature>
<dbReference type="Gene3D" id="4.10.240.10">
    <property type="entry name" value="Zn(2)-C6 fungal-type DNA-binding domain"/>
    <property type="match status" value="1"/>
</dbReference>
<evidence type="ECO:0000256" key="3">
    <source>
        <dbReference type="ARBA" id="ARBA00023242"/>
    </source>
</evidence>
<feature type="compositionally biased region" description="Basic and acidic residues" evidence="4">
    <location>
        <begin position="534"/>
        <end position="543"/>
    </location>
</feature>
<feature type="region of interest" description="Disordered" evidence="4">
    <location>
        <begin position="207"/>
        <end position="231"/>
    </location>
</feature>
<dbReference type="PANTHER" id="PTHR31001:SF49">
    <property type="entry name" value="ZN(II)2CYS6 TRANSCRIPTION FACTOR (EUROFUNG)"/>
    <property type="match status" value="1"/>
</dbReference>
<feature type="compositionally biased region" description="Low complexity" evidence="4">
    <location>
        <begin position="1090"/>
        <end position="1111"/>
    </location>
</feature>
<feature type="compositionally biased region" description="Polar residues" evidence="4">
    <location>
        <begin position="116"/>
        <end position="131"/>
    </location>
</feature>
<dbReference type="Pfam" id="PF00172">
    <property type="entry name" value="Zn_clus"/>
    <property type="match status" value="1"/>
</dbReference>
<organism evidence="6 7">
    <name type="scientific">Sporothrix eucalyptigena</name>
    <dbReference type="NCBI Taxonomy" id="1812306"/>
    <lineage>
        <taxon>Eukaryota</taxon>
        <taxon>Fungi</taxon>
        <taxon>Dikarya</taxon>
        <taxon>Ascomycota</taxon>
        <taxon>Pezizomycotina</taxon>
        <taxon>Sordariomycetes</taxon>
        <taxon>Sordariomycetidae</taxon>
        <taxon>Ophiostomatales</taxon>
        <taxon>Ophiostomataceae</taxon>
        <taxon>Sporothrix</taxon>
    </lineage>
</organism>
<evidence type="ECO:0000256" key="2">
    <source>
        <dbReference type="ARBA" id="ARBA00022723"/>
    </source>
</evidence>
<comment type="subcellular location">
    <subcellularLocation>
        <location evidence="1">Nucleus</location>
    </subcellularLocation>
</comment>